<feature type="domain" description="DUF7869" evidence="2">
    <location>
        <begin position="508"/>
        <end position="594"/>
    </location>
</feature>
<accession>A0A6G0SWJ8</accession>
<evidence type="ECO:0000256" key="1">
    <source>
        <dbReference type="SAM" id="MobiDB-lite"/>
    </source>
</evidence>
<dbReference type="PANTHER" id="PTHR10773:SF19">
    <property type="match status" value="1"/>
</dbReference>
<dbReference type="AlphaFoldDB" id="A0A6G0SWJ8"/>
<name>A0A6G0SWJ8_APHGL</name>
<dbReference type="EMBL" id="VYZN01000687">
    <property type="protein sequence ID" value="KAE9522743.1"/>
    <property type="molecule type" value="Genomic_DNA"/>
</dbReference>
<dbReference type="Proteomes" id="UP000475862">
    <property type="component" value="Unassembled WGS sequence"/>
</dbReference>
<comment type="caution">
    <text evidence="3">The sequence shown here is derived from an EMBL/GenBank/DDBJ whole genome shotgun (WGS) entry which is preliminary data.</text>
</comment>
<evidence type="ECO:0000313" key="4">
    <source>
        <dbReference type="Proteomes" id="UP000475862"/>
    </source>
</evidence>
<feature type="compositionally biased region" description="Polar residues" evidence="1">
    <location>
        <begin position="23"/>
        <end position="34"/>
    </location>
</feature>
<protein>
    <recommendedName>
        <fullName evidence="2">DUF7869 domain-containing protein</fullName>
    </recommendedName>
</protein>
<sequence length="665" mass="77182">MSGRAKSIMNLLKKQREEKSMQDNEISTQINSSNDNALGLRDKKCAQDDILHCSTLVEKQREEKSMQDNEISTQINKPSGKLLVLREQDDECSTGKKLSVNYAISPVNSDCSDFYDSDVDPEFYYKILSPKKMNRPSTSNSLTSDSSSSSSSSSDSSSSSSNIDSHQYRNKFQRRTSNFEIRKKRKVNSNQWSIKQAKITRNTGLIKKKYVERKLRPPCGNQCKQKCNSKIDETQRQNIFEKYWSLGDLSKQRSYIATCMLSIKPKYRYSSTENHRKLNNAYYFELNETRFRVCKHFFKATLDINDRPIRTVISKKGIPTSLQTELRGKHMKYRKISDELKIDVPQTTREYIAGGYSLSSLWRDYRDDCVTAGRPHVNLVMYSKIFNEDYNISFFTPKKDQCKLCTSFQNAVGEDKEKFREKYEIHQRKKELSRKEKDEDKKKSNKNFIVSVYDLQVVLPASRGDVSVFYYKSKLNSFNFSISELNTGQTECYFWHEGEGNRGVEEIVSCVLMYLQNIIKDRKDNGCTDLLDFVFYSDNCCGQQKNKYMIALYLYAIMKFPIINSITHKYLITGHTQNEGDCVHSTIEKQVKNSLKFGPIYVPSQYAQLIRMTNKRGKPYNVNELTHLDFSAIKTLVDDLKLNFSQVKVFPVKVRKIENSGAFRH</sequence>
<feature type="region of interest" description="Disordered" evidence="1">
    <location>
        <begin position="1"/>
        <end position="34"/>
    </location>
</feature>
<feature type="region of interest" description="Disordered" evidence="1">
    <location>
        <begin position="133"/>
        <end position="180"/>
    </location>
</feature>
<evidence type="ECO:0000313" key="3">
    <source>
        <dbReference type="EMBL" id="KAE9522743.1"/>
    </source>
</evidence>
<feature type="compositionally biased region" description="Low complexity" evidence="1">
    <location>
        <begin position="137"/>
        <end position="162"/>
    </location>
</feature>
<organism evidence="3 4">
    <name type="scientific">Aphis glycines</name>
    <name type="common">Soybean aphid</name>
    <dbReference type="NCBI Taxonomy" id="307491"/>
    <lineage>
        <taxon>Eukaryota</taxon>
        <taxon>Metazoa</taxon>
        <taxon>Ecdysozoa</taxon>
        <taxon>Arthropoda</taxon>
        <taxon>Hexapoda</taxon>
        <taxon>Insecta</taxon>
        <taxon>Pterygota</taxon>
        <taxon>Neoptera</taxon>
        <taxon>Paraneoptera</taxon>
        <taxon>Hemiptera</taxon>
        <taxon>Sternorrhyncha</taxon>
        <taxon>Aphidomorpha</taxon>
        <taxon>Aphidoidea</taxon>
        <taxon>Aphididae</taxon>
        <taxon>Aphidini</taxon>
        <taxon>Aphis</taxon>
        <taxon>Aphis</taxon>
    </lineage>
</organism>
<evidence type="ECO:0000259" key="2">
    <source>
        <dbReference type="Pfam" id="PF25273"/>
    </source>
</evidence>
<keyword evidence="4" id="KW-1185">Reference proteome</keyword>
<dbReference type="OrthoDB" id="6630723at2759"/>
<proteinExistence type="predicted"/>
<reference evidence="3 4" key="1">
    <citation type="submission" date="2019-08" db="EMBL/GenBank/DDBJ databases">
        <title>The genome of the soybean aphid Biotype 1, its phylome, world population structure and adaptation to the North American continent.</title>
        <authorList>
            <person name="Giordano R."/>
            <person name="Donthu R.K."/>
            <person name="Hernandez A.G."/>
            <person name="Wright C.L."/>
            <person name="Zimin A.V."/>
        </authorList>
    </citation>
    <scope>NUCLEOTIDE SEQUENCE [LARGE SCALE GENOMIC DNA]</scope>
    <source>
        <tissue evidence="3">Whole aphids</tissue>
    </source>
</reference>
<dbReference type="InterPro" id="IPR057191">
    <property type="entry name" value="DUF7869"/>
</dbReference>
<dbReference type="PANTHER" id="PTHR10773">
    <property type="entry name" value="DNA-DIRECTED RNA POLYMERASES I, II, AND III SUBUNIT RPABC2"/>
    <property type="match status" value="1"/>
</dbReference>
<gene>
    <name evidence="3" type="ORF">AGLY_016852</name>
</gene>
<dbReference type="Pfam" id="PF25273">
    <property type="entry name" value="DUF7869"/>
    <property type="match status" value="1"/>
</dbReference>